<proteinExistence type="predicted"/>
<dbReference type="InterPro" id="IPR013783">
    <property type="entry name" value="Ig-like_fold"/>
</dbReference>
<dbReference type="Gene3D" id="2.60.40.10">
    <property type="entry name" value="Immunoglobulins"/>
    <property type="match status" value="1"/>
</dbReference>
<dbReference type="Proteomes" id="UP001516400">
    <property type="component" value="Unassembled WGS sequence"/>
</dbReference>
<evidence type="ECO:0000256" key="1">
    <source>
        <dbReference type="SAM" id="SignalP"/>
    </source>
</evidence>
<reference evidence="2 3" key="1">
    <citation type="journal article" date="2021" name="BMC Biol.">
        <title>Horizontally acquired antibacterial genes associated with adaptive radiation of ladybird beetles.</title>
        <authorList>
            <person name="Li H.S."/>
            <person name="Tang X.F."/>
            <person name="Huang Y.H."/>
            <person name="Xu Z.Y."/>
            <person name="Chen M.L."/>
            <person name="Du X.Y."/>
            <person name="Qiu B.Y."/>
            <person name="Chen P.T."/>
            <person name="Zhang W."/>
            <person name="Slipinski A."/>
            <person name="Escalona H.E."/>
            <person name="Waterhouse R.M."/>
            <person name="Zwick A."/>
            <person name="Pang H."/>
        </authorList>
    </citation>
    <scope>NUCLEOTIDE SEQUENCE [LARGE SCALE GENOMIC DNA]</scope>
    <source>
        <strain evidence="2">SYSU2018</strain>
    </source>
</reference>
<sequence length="184" mass="21636">MIRLILSIILIFSYISCENLSSKLSKIWGPGLYPDKIVMPARYFFIETRNERNEKINLLMPDVFKTVIEGSTKEGKPCRIWTNTLERNDGSYIIRYKLFDKCINLKISVMHLDRHIDKSPYEIPGEILPDQCDCPKTSLDNLIKEWQCGEVPGQLTRDFRSLHDDIDWDILREEIIENMIDLIR</sequence>
<accession>A0ABD2NXX7</accession>
<dbReference type="Pfam" id="PF00630">
    <property type="entry name" value="Filamin"/>
    <property type="match status" value="1"/>
</dbReference>
<feature type="signal peptide" evidence="1">
    <location>
        <begin position="1"/>
        <end position="17"/>
    </location>
</feature>
<organism evidence="2 3">
    <name type="scientific">Cryptolaemus montrouzieri</name>
    <dbReference type="NCBI Taxonomy" id="559131"/>
    <lineage>
        <taxon>Eukaryota</taxon>
        <taxon>Metazoa</taxon>
        <taxon>Ecdysozoa</taxon>
        <taxon>Arthropoda</taxon>
        <taxon>Hexapoda</taxon>
        <taxon>Insecta</taxon>
        <taxon>Pterygota</taxon>
        <taxon>Neoptera</taxon>
        <taxon>Endopterygota</taxon>
        <taxon>Coleoptera</taxon>
        <taxon>Polyphaga</taxon>
        <taxon>Cucujiformia</taxon>
        <taxon>Coccinelloidea</taxon>
        <taxon>Coccinellidae</taxon>
        <taxon>Scymninae</taxon>
        <taxon>Scymnini</taxon>
        <taxon>Cryptolaemus</taxon>
    </lineage>
</organism>
<name>A0ABD2NXX7_9CUCU</name>
<dbReference type="InterPro" id="IPR014756">
    <property type="entry name" value="Ig_E-set"/>
</dbReference>
<dbReference type="EMBL" id="JABFTP020000144">
    <property type="protein sequence ID" value="KAL3283579.1"/>
    <property type="molecule type" value="Genomic_DNA"/>
</dbReference>
<keyword evidence="3" id="KW-1185">Reference proteome</keyword>
<comment type="caution">
    <text evidence="2">The sequence shown here is derived from an EMBL/GenBank/DDBJ whole genome shotgun (WGS) entry which is preliminary data.</text>
</comment>
<dbReference type="AlphaFoldDB" id="A0ABD2NXX7"/>
<dbReference type="InterPro" id="IPR017868">
    <property type="entry name" value="Filamin/ABP280_repeat-like"/>
</dbReference>
<protein>
    <submittedName>
        <fullName evidence="2">Uncharacterized protein</fullName>
    </submittedName>
</protein>
<evidence type="ECO:0000313" key="3">
    <source>
        <dbReference type="Proteomes" id="UP001516400"/>
    </source>
</evidence>
<dbReference type="SUPFAM" id="SSF81296">
    <property type="entry name" value="E set domains"/>
    <property type="match status" value="1"/>
</dbReference>
<keyword evidence="1" id="KW-0732">Signal</keyword>
<feature type="chain" id="PRO_5044882614" evidence="1">
    <location>
        <begin position="18"/>
        <end position="184"/>
    </location>
</feature>
<gene>
    <name evidence="2" type="ORF">HHI36_006718</name>
</gene>
<evidence type="ECO:0000313" key="2">
    <source>
        <dbReference type="EMBL" id="KAL3283579.1"/>
    </source>
</evidence>